<evidence type="ECO:0000313" key="3">
    <source>
        <dbReference type="EMBL" id="MCP2271117.1"/>
    </source>
</evidence>
<keyword evidence="1" id="KW-0472">Membrane</keyword>
<evidence type="ECO:0000256" key="1">
    <source>
        <dbReference type="SAM" id="Phobius"/>
    </source>
</evidence>
<comment type="caution">
    <text evidence="3">The sequence shown here is derived from an EMBL/GenBank/DDBJ whole genome shotgun (WGS) entry which is preliminary data.</text>
</comment>
<dbReference type="EMBL" id="JAMTCO010000008">
    <property type="protein sequence ID" value="MCP2271117.1"/>
    <property type="molecule type" value="Genomic_DNA"/>
</dbReference>
<accession>A0ABT1IEQ0</accession>
<sequence length="181" mass="19159">MTRFPRRSAPAVVVALVLFAACALVTTVAVQQLLGRTPWVDPRAVFGALRDARWSDPAVAVVASVCAVLGACLLLCALLPGTPVVLPLRDDDPDTDRAISSGVTRRGLRRVLRSTASSVDGVASARLVLTERAISATVTTHRVITDGVADAVRAALEHRLDRIGQAARPTVRVRVLSGRAR</sequence>
<organism evidence="3 4">
    <name type="scientific">Actinokineospora diospyrosa</name>
    <dbReference type="NCBI Taxonomy" id="103728"/>
    <lineage>
        <taxon>Bacteria</taxon>
        <taxon>Bacillati</taxon>
        <taxon>Actinomycetota</taxon>
        <taxon>Actinomycetes</taxon>
        <taxon>Pseudonocardiales</taxon>
        <taxon>Pseudonocardiaceae</taxon>
        <taxon>Actinokineospora</taxon>
    </lineage>
</organism>
<dbReference type="Pfam" id="PF19803">
    <property type="entry name" value="DUF6286"/>
    <property type="match status" value="1"/>
</dbReference>
<evidence type="ECO:0000313" key="4">
    <source>
        <dbReference type="Proteomes" id="UP001205185"/>
    </source>
</evidence>
<keyword evidence="1" id="KW-1133">Transmembrane helix</keyword>
<reference evidence="3 4" key="1">
    <citation type="submission" date="2022-06" db="EMBL/GenBank/DDBJ databases">
        <title>Genomic Encyclopedia of Archaeal and Bacterial Type Strains, Phase II (KMG-II): from individual species to whole genera.</title>
        <authorList>
            <person name="Goeker M."/>
        </authorList>
    </citation>
    <scope>NUCLEOTIDE SEQUENCE [LARGE SCALE GENOMIC DNA]</scope>
    <source>
        <strain evidence="3 4">DSM 44255</strain>
    </source>
</reference>
<name>A0ABT1IEQ0_9PSEU</name>
<dbReference type="RefSeq" id="WP_253888067.1">
    <property type="nucleotide sequence ID" value="NZ_BAAAVB010000014.1"/>
</dbReference>
<keyword evidence="4" id="KW-1185">Reference proteome</keyword>
<feature type="transmembrane region" description="Helical" evidence="1">
    <location>
        <begin position="59"/>
        <end position="79"/>
    </location>
</feature>
<feature type="domain" description="DUF6286" evidence="2">
    <location>
        <begin position="68"/>
        <end position="175"/>
    </location>
</feature>
<evidence type="ECO:0000259" key="2">
    <source>
        <dbReference type="Pfam" id="PF19803"/>
    </source>
</evidence>
<gene>
    <name evidence="3" type="ORF">LV75_003629</name>
</gene>
<proteinExistence type="predicted"/>
<dbReference type="Proteomes" id="UP001205185">
    <property type="component" value="Unassembled WGS sequence"/>
</dbReference>
<protein>
    <recommendedName>
        <fullName evidence="2">DUF6286 domain-containing protein</fullName>
    </recommendedName>
</protein>
<dbReference type="InterPro" id="IPR046253">
    <property type="entry name" value="DUF6286"/>
</dbReference>
<dbReference type="PROSITE" id="PS51257">
    <property type="entry name" value="PROKAR_LIPOPROTEIN"/>
    <property type="match status" value="1"/>
</dbReference>
<keyword evidence="1" id="KW-0812">Transmembrane</keyword>